<dbReference type="InterPro" id="IPR012338">
    <property type="entry name" value="Beta-lactam/transpept-like"/>
</dbReference>
<proteinExistence type="predicted"/>
<dbReference type="InterPro" id="IPR001466">
    <property type="entry name" value="Beta-lactam-related"/>
</dbReference>
<dbReference type="PANTHER" id="PTHR43283">
    <property type="entry name" value="BETA-LACTAMASE-RELATED"/>
    <property type="match status" value="1"/>
</dbReference>
<dbReference type="EC" id="3.1.1.103" evidence="2"/>
<dbReference type="PROSITE" id="PS51318">
    <property type="entry name" value="TAT"/>
    <property type="match status" value="1"/>
</dbReference>
<dbReference type="PANTHER" id="PTHR43283:SF3">
    <property type="entry name" value="BETA-LACTAMASE FAMILY PROTEIN (AFU_ORTHOLOGUE AFUA_5G07500)"/>
    <property type="match status" value="1"/>
</dbReference>
<dbReference type="Pfam" id="PF00144">
    <property type="entry name" value="Beta-lactamase"/>
    <property type="match status" value="1"/>
</dbReference>
<dbReference type="GO" id="GO:0016787">
    <property type="term" value="F:hydrolase activity"/>
    <property type="evidence" value="ECO:0007669"/>
    <property type="project" value="UniProtKB-KW"/>
</dbReference>
<dbReference type="Proteomes" id="UP001243009">
    <property type="component" value="Unassembled WGS sequence"/>
</dbReference>
<name>A0ABT9EDT0_9PROT</name>
<evidence type="ECO:0000313" key="2">
    <source>
        <dbReference type="EMBL" id="MDO9714128.1"/>
    </source>
</evidence>
<dbReference type="EMBL" id="JAUTWS010000169">
    <property type="protein sequence ID" value="MDO9714128.1"/>
    <property type="molecule type" value="Genomic_DNA"/>
</dbReference>
<dbReference type="SUPFAM" id="SSF56601">
    <property type="entry name" value="beta-lactamase/transpeptidase-like"/>
    <property type="match status" value="1"/>
</dbReference>
<feature type="domain" description="Beta-lactamase-related" evidence="1">
    <location>
        <begin position="50"/>
        <end position="410"/>
    </location>
</feature>
<keyword evidence="2" id="KW-0378">Hydrolase</keyword>
<keyword evidence="3" id="KW-1185">Reference proteome</keyword>
<sequence length="433" mass="46791">MSQEHHSRRGLLKSAVAASTFGTIAMATPGDAFAAGPGTDGMAGLRAGIDTVLRRAVDAREVPGVVAMAATDRGVFYEGTFGTRNLASGPMMTPDTVFRIASMTKAVTSVAAMQLVEQGKLRLDDPVPNIDPALGTPQVLEGFDASGAPRLRAARRPITLKHLLTHTAGFSYEQWDANTTRYVKATGMPSTSTGKIASLRMPLAFDPGERWEYGVNIDWVGLLVEAASGQKLDAYFREHIFGPLGMKDTGFATTPEQRARQVSVHQRQADGSLEPQPLETQFTPEFWAGGGGLYSTATDYMAFLQALLHEGSFNGARILRPETVALMGRNHVGDIEAGILKTTNPQRSVDVDFFPGASLKWGLGYMINAQAGPNGRSAGSLTWAGIFNTHYWIDPVRRVTGLIMTQVLPFGDPQTMTLYGQFERAVYDYLRAA</sequence>
<dbReference type="Gene3D" id="3.40.710.10">
    <property type="entry name" value="DD-peptidase/beta-lactamase superfamily"/>
    <property type="match status" value="1"/>
</dbReference>
<dbReference type="RefSeq" id="WP_305108968.1">
    <property type="nucleotide sequence ID" value="NZ_JAUTWS010000169.1"/>
</dbReference>
<evidence type="ECO:0000313" key="3">
    <source>
        <dbReference type="Proteomes" id="UP001243009"/>
    </source>
</evidence>
<gene>
    <name evidence="2" type="ORF">Q7A36_37865</name>
</gene>
<reference evidence="2 3" key="1">
    <citation type="submission" date="2023-08" db="EMBL/GenBank/DDBJ databases">
        <title>The draft genome sequence of Paracraurococcus sp. LOR1-02.</title>
        <authorList>
            <person name="Kingkaew E."/>
            <person name="Tanasupawat S."/>
        </authorList>
    </citation>
    <scope>NUCLEOTIDE SEQUENCE [LARGE SCALE GENOMIC DNA]</scope>
    <source>
        <strain evidence="2 3">LOR1-02</strain>
    </source>
</reference>
<dbReference type="InterPro" id="IPR050789">
    <property type="entry name" value="Diverse_Enzym_Activities"/>
</dbReference>
<accession>A0ABT9EDT0</accession>
<evidence type="ECO:0000259" key="1">
    <source>
        <dbReference type="Pfam" id="PF00144"/>
    </source>
</evidence>
<comment type="caution">
    <text evidence="2">The sequence shown here is derived from an EMBL/GenBank/DDBJ whole genome shotgun (WGS) entry which is preliminary data.</text>
</comment>
<organism evidence="2 3">
    <name type="scientific">Paracraurococcus lichenis</name>
    <dbReference type="NCBI Taxonomy" id="3064888"/>
    <lineage>
        <taxon>Bacteria</taxon>
        <taxon>Pseudomonadati</taxon>
        <taxon>Pseudomonadota</taxon>
        <taxon>Alphaproteobacteria</taxon>
        <taxon>Acetobacterales</taxon>
        <taxon>Roseomonadaceae</taxon>
        <taxon>Paracraurococcus</taxon>
    </lineage>
</organism>
<dbReference type="InterPro" id="IPR006311">
    <property type="entry name" value="TAT_signal"/>
</dbReference>
<protein>
    <submittedName>
        <fullName evidence="2">Serine hydrolase domain-containing protein</fullName>
        <ecNumber evidence="2">3.1.1.103</ecNumber>
    </submittedName>
</protein>